<reference evidence="1 2" key="1">
    <citation type="submission" date="2023-04" db="EMBL/GenBank/DDBJ databases">
        <title>Spirochaete genome identified in red abalone sample constitutes a novel genus.</title>
        <authorList>
            <person name="Sharma S.P."/>
            <person name="Purcell C.M."/>
            <person name="Hyde J.R."/>
            <person name="Severin A.J."/>
        </authorList>
    </citation>
    <scope>NUCLEOTIDE SEQUENCE [LARGE SCALE GENOMIC DNA]</scope>
    <source>
        <strain evidence="1 2">SP-2023</strain>
    </source>
</reference>
<dbReference type="RefSeq" id="WP_326926269.1">
    <property type="nucleotide sequence ID" value="NZ_CP123443.1"/>
</dbReference>
<dbReference type="EMBL" id="CP123443">
    <property type="protein sequence ID" value="WGK68104.1"/>
    <property type="molecule type" value="Genomic_DNA"/>
</dbReference>
<organism evidence="1 2">
    <name type="scientific">Candidatus Haliotispira prima</name>
    <dbReference type="NCBI Taxonomy" id="3034016"/>
    <lineage>
        <taxon>Bacteria</taxon>
        <taxon>Pseudomonadati</taxon>
        <taxon>Spirochaetota</taxon>
        <taxon>Spirochaetia</taxon>
        <taxon>Spirochaetales</taxon>
        <taxon>Spirochaetaceae</taxon>
        <taxon>Candidatus Haliotispira</taxon>
    </lineage>
</organism>
<gene>
    <name evidence="1" type="ORF">P0082_06365</name>
</gene>
<keyword evidence="2" id="KW-1185">Reference proteome</keyword>
<sequence>MEQIYFTDNFFLLRNRIRVLQELLELEINGDIFNIQIMEEMRNIARLLGEHERLLNERNQLQGFAELAHQLFRVKHAFLQFLRSAMYSQKVFLRELLQKNNDEWHKVIIQISDGNEKLAEEFRNCNQENHDNNAMVSDAELELLFQSDWELELDKE</sequence>
<accession>A0ABY8MDQ1</accession>
<dbReference type="Proteomes" id="UP001228690">
    <property type="component" value="Chromosome"/>
</dbReference>
<proteinExistence type="predicted"/>
<protein>
    <submittedName>
        <fullName evidence="1">Uncharacterized protein</fullName>
    </submittedName>
</protein>
<name>A0ABY8MDQ1_9SPIO</name>
<evidence type="ECO:0000313" key="2">
    <source>
        <dbReference type="Proteomes" id="UP001228690"/>
    </source>
</evidence>
<evidence type="ECO:0000313" key="1">
    <source>
        <dbReference type="EMBL" id="WGK68104.1"/>
    </source>
</evidence>